<sequence>MLCPMSIDVHELLVFPGPDGQAGNPLGVILDGARVPDADRQRVAAQLGYSETVFVDDATTGAIRIFTPSTELPFAGHPTVGTAWLLAREGKPVEALRPPAGTVPVRYEAELTWITGRPEWAPDFDFQQLGSATEVESHPQPADGRTYVWAWIDEAAGVLRSRCFPVSLGIAEDEATGAAAVALVGKLGRRVQIHQGVGSVLVAGPTGDGAVELGGRVSAVRTFALDGAAR</sequence>
<protein>
    <submittedName>
        <fullName evidence="1">PhzF family phenazine biosynthesis protein</fullName>
    </submittedName>
</protein>
<proteinExistence type="predicted"/>
<comment type="caution">
    <text evidence="1">The sequence shown here is derived from an EMBL/GenBank/DDBJ whole genome shotgun (WGS) entry which is preliminary data.</text>
</comment>
<dbReference type="PANTHER" id="PTHR13774:SF32">
    <property type="entry name" value="ANTISENSE-ENHANCING SEQUENCE 1"/>
    <property type="match status" value="1"/>
</dbReference>
<dbReference type="EMBL" id="BAAAYN010000019">
    <property type="protein sequence ID" value="GAA3387828.1"/>
    <property type="molecule type" value="Genomic_DNA"/>
</dbReference>
<dbReference type="PIRSF" id="PIRSF016184">
    <property type="entry name" value="PhzC_PhzF"/>
    <property type="match status" value="1"/>
</dbReference>
<dbReference type="InterPro" id="IPR003719">
    <property type="entry name" value="Phenazine_PhzF-like"/>
</dbReference>
<evidence type="ECO:0000313" key="2">
    <source>
        <dbReference type="Proteomes" id="UP001501676"/>
    </source>
</evidence>
<keyword evidence="2" id="KW-1185">Reference proteome</keyword>
<reference evidence="2" key="1">
    <citation type="journal article" date="2019" name="Int. J. Syst. Evol. Microbiol.">
        <title>The Global Catalogue of Microorganisms (GCM) 10K type strain sequencing project: providing services to taxonomists for standard genome sequencing and annotation.</title>
        <authorList>
            <consortium name="The Broad Institute Genomics Platform"/>
            <consortium name="The Broad Institute Genome Sequencing Center for Infectious Disease"/>
            <person name="Wu L."/>
            <person name="Ma J."/>
        </authorList>
    </citation>
    <scope>NUCLEOTIDE SEQUENCE [LARGE SCALE GENOMIC DNA]</scope>
    <source>
        <strain evidence="2">JCM 9458</strain>
    </source>
</reference>
<dbReference type="SUPFAM" id="SSF54506">
    <property type="entry name" value="Diaminopimelate epimerase-like"/>
    <property type="match status" value="1"/>
</dbReference>
<gene>
    <name evidence="1" type="ORF">GCM10020369_31750</name>
</gene>
<dbReference type="Proteomes" id="UP001501676">
    <property type="component" value="Unassembled WGS sequence"/>
</dbReference>
<evidence type="ECO:0000313" key="1">
    <source>
        <dbReference type="EMBL" id="GAA3387828.1"/>
    </source>
</evidence>
<dbReference type="PANTHER" id="PTHR13774">
    <property type="entry name" value="PHENAZINE BIOSYNTHESIS PROTEIN"/>
    <property type="match status" value="1"/>
</dbReference>
<accession>A0ABP6SZG7</accession>
<dbReference type="Pfam" id="PF02567">
    <property type="entry name" value="PhzC-PhzF"/>
    <property type="match status" value="1"/>
</dbReference>
<organism evidence="1 2">
    <name type="scientific">Cryptosporangium minutisporangium</name>
    <dbReference type="NCBI Taxonomy" id="113569"/>
    <lineage>
        <taxon>Bacteria</taxon>
        <taxon>Bacillati</taxon>
        <taxon>Actinomycetota</taxon>
        <taxon>Actinomycetes</taxon>
        <taxon>Cryptosporangiales</taxon>
        <taxon>Cryptosporangiaceae</taxon>
        <taxon>Cryptosporangium</taxon>
    </lineage>
</organism>
<name>A0ABP6SZG7_9ACTN</name>
<dbReference type="Gene3D" id="3.10.310.10">
    <property type="entry name" value="Diaminopimelate Epimerase, Chain A, domain 1"/>
    <property type="match status" value="2"/>
</dbReference>